<comment type="caution">
    <text evidence="1">The sequence shown here is derived from an EMBL/GenBank/DDBJ whole genome shotgun (WGS) entry which is preliminary data.</text>
</comment>
<evidence type="ECO:0000313" key="1">
    <source>
        <dbReference type="EMBL" id="MBW0516668.1"/>
    </source>
</evidence>
<evidence type="ECO:0000313" key="2">
    <source>
        <dbReference type="Proteomes" id="UP000765509"/>
    </source>
</evidence>
<gene>
    <name evidence="1" type="ORF">O181_056383</name>
</gene>
<protein>
    <submittedName>
        <fullName evidence="1">Uncharacterized protein</fullName>
    </submittedName>
</protein>
<proteinExistence type="predicted"/>
<dbReference type="Proteomes" id="UP000765509">
    <property type="component" value="Unassembled WGS sequence"/>
</dbReference>
<keyword evidence="2" id="KW-1185">Reference proteome</keyword>
<organism evidence="1 2">
    <name type="scientific">Austropuccinia psidii MF-1</name>
    <dbReference type="NCBI Taxonomy" id="1389203"/>
    <lineage>
        <taxon>Eukaryota</taxon>
        <taxon>Fungi</taxon>
        <taxon>Dikarya</taxon>
        <taxon>Basidiomycota</taxon>
        <taxon>Pucciniomycotina</taxon>
        <taxon>Pucciniomycetes</taxon>
        <taxon>Pucciniales</taxon>
        <taxon>Sphaerophragmiaceae</taxon>
        <taxon>Austropuccinia</taxon>
    </lineage>
</organism>
<accession>A0A9Q3HTD7</accession>
<name>A0A9Q3HTD7_9BASI</name>
<dbReference type="AlphaFoldDB" id="A0A9Q3HTD7"/>
<dbReference type="EMBL" id="AVOT02025396">
    <property type="protein sequence ID" value="MBW0516668.1"/>
    <property type="molecule type" value="Genomic_DNA"/>
</dbReference>
<reference evidence="1" key="1">
    <citation type="submission" date="2021-03" db="EMBL/GenBank/DDBJ databases">
        <title>Draft genome sequence of rust myrtle Austropuccinia psidii MF-1, a brazilian biotype.</title>
        <authorList>
            <person name="Quecine M.C."/>
            <person name="Pachon D.M.R."/>
            <person name="Bonatelli M.L."/>
            <person name="Correr F.H."/>
            <person name="Franceschini L.M."/>
            <person name="Leite T.F."/>
            <person name="Margarido G.R.A."/>
            <person name="Almeida C.A."/>
            <person name="Ferrarezi J.A."/>
            <person name="Labate C.A."/>
        </authorList>
    </citation>
    <scope>NUCLEOTIDE SEQUENCE</scope>
    <source>
        <strain evidence="1">MF-1</strain>
    </source>
</reference>
<sequence length="79" mass="8970">MSCLRQDNVNRHMCHMIMSLKAPTHFHTLRNVQVITPHGAIQQFGMLILVHERTSAPPPGYLTRLPCLLSHLSGFRLPT</sequence>